<dbReference type="InterPro" id="IPR036641">
    <property type="entry name" value="HPT_dom_sf"/>
</dbReference>
<dbReference type="InterPro" id="IPR035965">
    <property type="entry name" value="PAS-like_dom_sf"/>
</dbReference>
<organism evidence="20 22">
    <name type="scientific">Legionella quateirensis</name>
    <dbReference type="NCBI Taxonomy" id="45072"/>
    <lineage>
        <taxon>Bacteria</taxon>
        <taxon>Pseudomonadati</taxon>
        <taxon>Pseudomonadota</taxon>
        <taxon>Gammaproteobacteria</taxon>
        <taxon>Legionellales</taxon>
        <taxon>Legionellaceae</taxon>
        <taxon>Legionella</taxon>
    </lineage>
</organism>
<evidence type="ECO:0000256" key="2">
    <source>
        <dbReference type="ARBA" id="ARBA00004651"/>
    </source>
</evidence>
<evidence type="ECO:0000256" key="7">
    <source>
        <dbReference type="ARBA" id="ARBA00022741"/>
    </source>
</evidence>
<dbReference type="SUPFAM" id="SSF47226">
    <property type="entry name" value="Histidine-containing phosphotransfer domain, HPT domain"/>
    <property type="match status" value="1"/>
</dbReference>
<dbReference type="PROSITE" id="PS50894">
    <property type="entry name" value="HPT"/>
    <property type="match status" value="1"/>
</dbReference>
<evidence type="ECO:0000256" key="9">
    <source>
        <dbReference type="ARBA" id="ARBA00022989"/>
    </source>
</evidence>
<dbReference type="InterPro" id="IPR005467">
    <property type="entry name" value="His_kinase_dom"/>
</dbReference>
<dbReference type="SUPFAM" id="SSF55874">
    <property type="entry name" value="ATPase domain of HSP90 chaperone/DNA topoisomerase II/histidine kinase"/>
    <property type="match status" value="1"/>
</dbReference>
<evidence type="ECO:0000256" key="6">
    <source>
        <dbReference type="ARBA" id="ARBA00022692"/>
    </source>
</evidence>
<evidence type="ECO:0000259" key="17">
    <source>
        <dbReference type="PROSITE" id="PS50113"/>
    </source>
</evidence>
<dbReference type="SUPFAM" id="SSF47384">
    <property type="entry name" value="Homodimeric domain of signal transducing histidine kinase"/>
    <property type="match status" value="1"/>
</dbReference>
<dbReference type="InterPro" id="IPR011006">
    <property type="entry name" value="CheY-like_superfamily"/>
</dbReference>
<dbReference type="GO" id="GO:0000155">
    <property type="term" value="F:phosphorelay sensor kinase activity"/>
    <property type="evidence" value="ECO:0007669"/>
    <property type="project" value="InterPro"/>
</dbReference>
<dbReference type="Gene3D" id="1.20.120.160">
    <property type="entry name" value="HPT domain"/>
    <property type="match status" value="1"/>
</dbReference>
<evidence type="ECO:0000256" key="13">
    <source>
        <dbReference type="PROSITE-ProRule" id="PRU00169"/>
    </source>
</evidence>
<dbReference type="GO" id="GO:0005886">
    <property type="term" value="C:plasma membrane"/>
    <property type="evidence" value="ECO:0007669"/>
    <property type="project" value="UniProtKB-SubCell"/>
</dbReference>
<feature type="domain" description="PAC" evidence="17">
    <location>
        <begin position="200"/>
        <end position="254"/>
    </location>
</feature>
<dbReference type="EMBL" id="UGOW01000001">
    <property type="protein sequence ID" value="STY17176.1"/>
    <property type="molecule type" value="Genomic_DNA"/>
</dbReference>
<accession>A0A378KS61</accession>
<keyword evidence="7" id="KW-0547">Nucleotide-binding</keyword>
<evidence type="ECO:0000313" key="22">
    <source>
        <dbReference type="Proteomes" id="UP000254230"/>
    </source>
</evidence>
<dbReference type="EMBL" id="LNYR01000006">
    <property type="protein sequence ID" value="KTD53031.1"/>
    <property type="molecule type" value="Genomic_DNA"/>
</dbReference>
<dbReference type="CDD" id="cd00082">
    <property type="entry name" value="HisKA"/>
    <property type="match status" value="1"/>
</dbReference>
<proteinExistence type="predicted"/>
<dbReference type="Proteomes" id="UP000054639">
    <property type="component" value="Unassembled WGS sequence"/>
</dbReference>
<evidence type="ECO:0000259" key="16">
    <source>
        <dbReference type="PROSITE" id="PS50112"/>
    </source>
</evidence>
<dbReference type="PROSITE" id="PS50109">
    <property type="entry name" value="HIS_KIN"/>
    <property type="match status" value="1"/>
</dbReference>
<dbReference type="Pfam" id="PF01627">
    <property type="entry name" value="Hpt"/>
    <property type="match status" value="1"/>
</dbReference>
<evidence type="ECO:0000256" key="5">
    <source>
        <dbReference type="ARBA" id="ARBA00022553"/>
    </source>
</evidence>
<dbReference type="InterPro" id="IPR001789">
    <property type="entry name" value="Sig_transdc_resp-reg_receiver"/>
</dbReference>
<dbReference type="Gene3D" id="3.30.565.10">
    <property type="entry name" value="Histidine kinase-like ATPase, C-terminal domain"/>
    <property type="match status" value="1"/>
</dbReference>
<dbReference type="PROSITE" id="PS50110">
    <property type="entry name" value="RESPONSE_REGULATORY"/>
    <property type="match status" value="1"/>
</dbReference>
<dbReference type="Pfam" id="PF00072">
    <property type="entry name" value="Response_reg"/>
    <property type="match status" value="1"/>
</dbReference>
<dbReference type="GO" id="GO:0005524">
    <property type="term" value="F:ATP binding"/>
    <property type="evidence" value="ECO:0007669"/>
    <property type="project" value="UniProtKB-KW"/>
</dbReference>
<keyword evidence="10" id="KW-0902">Two-component regulatory system</keyword>
<evidence type="ECO:0000313" key="19">
    <source>
        <dbReference type="EMBL" id="KTD53031.1"/>
    </source>
</evidence>
<comment type="catalytic activity">
    <reaction evidence="1">
        <text>ATP + protein L-histidine = ADP + protein N-phospho-L-histidine.</text>
        <dbReference type="EC" id="2.7.13.3"/>
    </reaction>
</comment>
<dbReference type="InterPro" id="IPR036097">
    <property type="entry name" value="HisK_dim/P_sf"/>
</dbReference>
<comment type="subcellular location">
    <subcellularLocation>
        <location evidence="2">Cell membrane</location>
        <topology evidence="2">Multi-pass membrane protein</topology>
    </subcellularLocation>
</comment>
<evidence type="ECO:0000259" key="14">
    <source>
        <dbReference type="PROSITE" id="PS50109"/>
    </source>
</evidence>
<keyword evidence="20" id="KW-0418">Kinase</keyword>
<dbReference type="SMART" id="SM00387">
    <property type="entry name" value="HATPase_c"/>
    <property type="match status" value="1"/>
</dbReference>
<dbReference type="NCBIfam" id="TIGR00229">
    <property type="entry name" value="sensory_box"/>
    <property type="match status" value="1"/>
</dbReference>
<evidence type="ECO:0000256" key="11">
    <source>
        <dbReference type="ARBA" id="ARBA00023136"/>
    </source>
</evidence>
<dbReference type="CDD" id="cd00088">
    <property type="entry name" value="HPT"/>
    <property type="match status" value="1"/>
</dbReference>
<dbReference type="Gene3D" id="3.30.450.20">
    <property type="entry name" value="PAS domain"/>
    <property type="match status" value="1"/>
</dbReference>
<dbReference type="PRINTS" id="PR00344">
    <property type="entry name" value="BCTRLSENSOR"/>
</dbReference>
<dbReference type="Gene3D" id="1.10.287.130">
    <property type="match status" value="1"/>
</dbReference>
<evidence type="ECO:0000256" key="12">
    <source>
        <dbReference type="PROSITE-ProRule" id="PRU00110"/>
    </source>
</evidence>
<feature type="domain" description="PAS" evidence="16">
    <location>
        <begin position="128"/>
        <end position="171"/>
    </location>
</feature>
<dbReference type="SUPFAM" id="SSF55785">
    <property type="entry name" value="PYP-like sensor domain (PAS domain)"/>
    <property type="match status" value="1"/>
</dbReference>
<dbReference type="AlphaFoldDB" id="A0A378KS61"/>
<evidence type="ECO:0000259" key="18">
    <source>
        <dbReference type="PROSITE" id="PS50894"/>
    </source>
</evidence>
<dbReference type="InterPro" id="IPR003661">
    <property type="entry name" value="HisK_dim/P_dom"/>
</dbReference>
<dbReference type="InterPro" id="IPR004358">
    <property type="entry name" value="Sig_transdc_His_kin-like_C"/>
</dbReference>
<evidence type="ECO:0000313" key="20">
    <source>
        <dbReference type="EMBL" id="STY17176.1"/>
    </source>
</evidence>
<dbReference type="InterPro" id="IPR000700">
    <property type="entry name" value="PAS-assoc_C"/>
</dbReference>
<protein>
    <recommendedName>
        <fullName evidence="3">histidine kinase</fullName>
        <ecNumber evidence="3">2.7.13.3</ecNumber>
    </recommendedName>
</protein>
<dbReference type="SUPFAM" id="SSF52172">
    <property type="entry name" value="CheY-like"/>
    <property type="match status" value="1"/>
</dbReference>
<dbReference type="RefSeq" id="WP_238585527.1">
    <property type="nucleotide sequence ID" value="NZ_CAAAIL010000028.1"/>
</dbReference>
<reference evidence="20 22" key="2">
    <citation type="submission" date="2018-06" db="EMBL/GenBank/DDBJ databases">
        <authorList>
            <consortium name="Pathogen Informatics"/>
            <person name="Doyle S."/>
        </authorList>
    </citation>
    <scope>NUCLEOTIDE SEQUENCE [LARGE SCALE GENOMIC DNA]</scope>
    <source>
        <strain evidence="20 22">NCTC12376</strain>
    </source>
</reference>
<name>A0A378KS61_9GAMM</name>
<sequence>MRHKAMIAKGAHSIKDGLLFEHSPQESETIVFFLNKKHLIEHIITKTRQAYFSKLPKLNKKSFTELISYLNLDKQNVMDLLEQAESALFVEAELSDNECSYEYILSIAYTYPVYTVILKVIDRSNEALKSYINTIINTLPGAIYWKDTEGRYLGCNQFVAHMAGFERPEQILGKTDFDLCWKEFASDWRNFDLKVMYENQTFKKEEIARLADGRLITEITIKSPLYNEQNEIVGIIGTSMDITEQKTLEQELIVARKKAEEASQAKTEFLENMRHDIRTPLTGIIGFADILQMESDKPQIKEYADNLVASSHALLGFLDEVLEAIRVSSGEIPKMKKKFNIKKTLQDLIELNRAKAAQKKLQLTLQFDETIPTFLIGDKVRIHRIALELIANALNFTDLGYVTLSVLLAKSSEREIILKLIVEDSGIGIPKEKQQDIYLQFKRLTPSYQGIYKGAGLGLSVVKQFIDDLGGEIYVESEIRKGTRFTCIIPLQKPLIDDDIGIDEEWENTIDKPYEITFAKEVRPMQIETNTQKHRVLIVEDNLIAQTVAKSILTKLNCETEIAETGKSAVELWKKQHYDLIFMDIGLPDLDGYEVTHLIRVQEIVKKTHTPIIALTAHAGDDNKKRCIDAGMNAVLSKPLSVISCTDILDAFIPGKRQESQNSKQNNTLFDLPEQKELMFDLSQFPVLDIEEGIKTTGNESTLCETLIFMIKESLPTDFELMKEAHAALDWDQTQRLAHKIKGGAVYVGTIKMKMACQYFERYWKSGQCDLLEPLYQQVVTAINESMQEINIWLQDH</sequence>
<dbReference type="InterPro" id="IPR000014">
    <property type="entry name" value="PAS"/>
</dbReference>
<dbReference type="STRING" id="45072.Lqua_0864"/>
<dbReference type="Pfam" id="PF00512">
    <property type="entry name" value="HisKA"/>
    <property type="match status" value="1"/>
</dbReference>
<feature type="domain" description="Response regulatory" evidence="15">
    <location>
        <begin position="535"/>
        <end position="653"/>
    </location>
</feature>
<feature type="modified residue" description="Phosphohistidine" evidence="12">
    <location>
        <position position="739"/>
    </location>
</feature>
<dbReference type="Proteomes" id="UP000254230">
    <property type="component" value="Unassembled WGS sequence"/>
</dbReference>
<dbReference type="SMART" id="SM00388">
    <property type="entry name" value="HisKA"/>
    <property type="match status" value="1"/>
</dbReference>
<feature type="domain" description="Histidine kinase" evidence="14">
    <location>
        <begin position="272"/>
        <end position="493"/>
    </location>
</feature>
<dbReference type="CDD" id="cd17546">
    <property type="entry name" value="REC_hyHK_CKI1_RcsC-like"/>
    <property type="match status" value="1"/>
</dbReference>
<dbReference type="PROSITE" id="PS50112">
    <property type="entry name" value="PAS"/>
    <property type="match status" value="1"/>
</dbReference>
<reference evidence="19 21" key="1">
    <citation type="submission" date="2015-11" db="EMBL/GenBank/DDBJ databases">
        <title>Genomic analysis of 38 Legionella species identifies large and diverse effector repertoires.</title>
        <authorList>
            <person name="Burstein D."/>
            <person name="Amaro F."/>
            <person name="Zusman T."/>
            <person name="Lifshitz Z."/>
            <person name="Cohen O."/>
            <person name="Gilbert J.A."/>
            <person name="Pupko T."/>
            <person name="Shuman H.A."/>
            <person name="Segal G."/>
        </authorList>
    </citation>
    <scope>NUCLEOTIDE SEQUENCE [LARGE SCALE GENOMIC DNA]</scope>
    <source>
        <strain evidence="19 21">ATCC 49507</strain>
    </source>
</reference>
<keyword evidence="6" id="KW-0812">Transmembrane</keyword>
<evidence type="ECO:0000256" key="3">
    <source>
        <dbReference type="ARBA" id="ARBA00012438"/>
    </source>
</evidence>
<keyword evidence="9" id="KW-1133">Transmembrane helix</keyword>
<dbReference type="Pfam" id="PF08448">
    <property type="entry name" value="PAS_4"/>
    <property type="match status" value="1"/>
</dbReference>
<evidence type="ECO:0000256" key="1">
    <source>
        <dbReference type="ARBA" id="ARBA00000085"/>
    </source>
</evidence>
<evidence type="ECO:0000313" key="21">
    <source>
        <dbReference type="Proteomes" id="UP000054639"/>
    </source>
</evidence>
<dbReference type="InterPro" id="IPR008207">
    <property type="entry name" value="Sig_transdc_His_kin_Hpt_dom"/>
</dbReference>
<keyword evidence="11" id="KW-0472">Membrane</keyword>
<dbReference type="EC" id="2.7.13.3" evidence="3"/>
<evidence type="ECO:0000259" key="15">
    <source>
        <dbReference type="PROSITE" id="PS50110"/>
    </source>
</evidence>
<evidence type="ECO:0000256" key="10">
    <source>
        <dbReference type="ARBA" id="ARBA00023012"/>
    </source>
</evidence>
<keyword evidence="20" id="KW-0808">Transferase</keyword>
<dbReference type="InterPro" id="IPR013656">
    <property type="entry name" value="PAS_4"/>
</dbReference>
<dbReference type="PROSITE" id="PS50113">
    <property type="entry name" value="PAC"/>
    <property type="match status" value="1"/>
</dbReference>
<dbReference type="CDD" id="cd00130">
    <property type="entry name" value="PAS"/>
    <property type="match status" value="1"/>
</dbReference>
<feature type="modified residue" description="4-aspartylphosphate" evidence="13">
    <location>
        <position position="584"/>
    </location>
</feature>
<keyword evidence="5 13" id="KW-0597">Phosphoprotein</keyword>
<dbReference type="InterPro" id="IPR036890">
    <property type="entry name" value="HATPase_C_sf"/>
</dbReference>
<dbReference type="Gene3D" id="3.40.50.2300">
    <property type="match status" value="1"/>
</dbReference>
<keyword evidence="21" id="KW-1185">Reference proteome</keyword>
<dbReference type="PANTHER" id="PTHR45339">
    <property type="entry name" value="HYBRID SIGNAL TRANSDUCTION HISTIDINE KINASE J"/>
    <property type="match status" value="1"/>
</dbReference>
<dbReference type="SMART" id="SM00448">
    <property type="entry name" value="REC"/>
    <property type="match status" value="1"/>
</dbReference>
<keyword evidence="8" id="KW-0067">ATP-binding</keyword>
<evidence type="ECO:0000256" key="4">
    <source>
        <dbReference type="ARBA" id="ARBA00022475"/>
    </source>
</evidence>
<keyword evidence="4" id="KW-1003">Cell membrane</keyword>
<evidence type="ECO:0000256" key="8">
    <source>
        <dbReference type="ARBA" id="ARBA00022840"/>
    </source>
</evidence>
<gene>
    <name evidence="20" type="primary">arcB_4</name>
    <name evidence="19" type="ORF">Lqua_0864</name>
    <name evidence="20" type="ORF">NCTC12376_00970</name>
</gene>
<dbReference type="PANTHER" id="PTHR45339:SF1">
    <property type="entry name" value="HYBRID SIGNAL TRANSDUCTION HISTIDINE KINASE J"/>
    <property type="match status" value="1"/>
</dbReference>
<dbReference type="Pfam" id="PF02518">
    <property type="entry name" value="HATPase_c"/>
    <property type="match status" value="1"/>
</dbReference>
<feature type="domain" description="HPt" evidence="18">
    <location>
        <begin position="700"/>
        <end position="797"/>
    </location>
</feature>
<dbReference type="InterPro" id="IPR003594">
    <property type="entry name" value="HATPase_dom"/>
</dbReference>